<keyword evidence="3" id="KW-1185">Reference proteome</keyword>
<feature type="region of interest" description="Disordered" evidence="1">
    <location>
        <begin position="322"/>
        <end position="394"/>
    </location>
</feature>
<dbReference type="AlphaFoldDB" id="A0AAV9Z609"/>
<protein>
    <submittedName>
        <fullName evidence="2">Uncharacterized protein</fullName>
    </submittedName>
</protein>
<name>A0AAV9Z609_9AGAR</name>
<sequence length="407" mass="44192">MATKRRPKHDGPGRPPKKPKSSKSAPSPEPAPAPSTKLTLKLRSRKASSTPSSGDITISDESSGTNDDDLSLVQAATQGLLGLAAGNSRKGREQEDEDSEANDDDSSDDEEEDEDEEDDFPITLKFIVPVGAASDTTKLSSTTSYDDCMQKIADTMDIRKSKLQIAYKLSSWKKADKPCILNTEQHLQELFSAARAEIIARSNKKSKKTQAIEITIVDNTPKETKKTVAKTTAKRGGKRKQVTSVGTDDEEDGNEKVKTAAEWLVDLEDARYCEKHSAHCVVASNGDHIKLSVQNLSLWSQLLFQGVDTSLSKAPKVLGLPTDGGYEAPAPSRGKPSQPQNAPPQSYPPYPPYPPYPYAYYPPAPHHPHPPPAHLPEQPRLPSPRNKAAPPVVIAPLSRRLSASLLA</sequence>
<feature type="compositionally biased region" description="Acidic residues" evidence="1">
    <location>
        <begin position="94"/>
        <end position="120"/>
    </location>
</feature>
<feature type="region of interest" description="Disordered" evidence="1">
    <location>
        <begin position="1"/>
        <end position="122"/>
    </location>
</feature>
<evidence type="ECO:0000313" key="2">
    <source>
        <dbReference type="EMBL" id="KAK6972048.1"/>
    </source>
</evidence>
<feature type="compositionally biased region" description="Polar residues" evidence="1">
    <location>
        <begin position="47"/>
        <end position="65"/>
    </location>
</feature>
<comment type="caution">
    <text evidence="2">The sequence shown here is derived from an EMBL/GenBank/DDBJ whole genome shotgun (WGS) entry which is preliminary data.</text>
</comment>
<accession>A0AAV9Z609</accession>
<feature type="compositionally biased region" description="Basic residues" evidence="1">
    <location>
        <begin position="232"/>
        <end position="241"/>
    </location>
</feature>
<evidence type="ECO:0000313" key="3">
    <source>
        <dbReference type="Proteomes" id="UP001362999"/>
    </source>
</evidence>
<evidence type="ECO:0000256" key="1">
    <source>
        <dbReference type="SAM" id="MobiDB-lite"/>
    </source>
</evidence>
<gene>
    <name evidence="2" type="ORF">R3P38DRAFT_3240751</name>
</gene>
<feature type="compositionally biased region" description="Low complexity" evidence="1">
    <location>
        <begin position="72"/>
        <end position="86"/>
    </location>
</feature>
<feature type="compositionally biased region" description="Pro residues" evidence="1">
    <location>
        <begin position="341"/>
        <end position="382"/>
    </location>
</feature>
<proteinExistence type="predicted"/>
<organism evidence="2 3">
    <name type="scientific">Favolaschia claudopus</name>
    <dbReference type="NCBI Taxonomy" id="2862362"/>
    <lineage>
        <taxon>Eukaryota</taxon>
        <taxon>Fungi</taxon>
        <taxon>Dikarya</taxon>
        <taxon>Basidiomycota</taxon>
        <taxon>Agaricomycotina</taxon>
        <taxon>Agaricomycetes</taxon>
        <taxon>Agaricomycetidae</taxon>
        <taxon>Agaricales</taxon>
        <taxon>Marasmiineae</taxon>
        <taxon>Mycenaceae</taxon>
        <taxon>Favolaschia</taxon>
    </lineage>
</organism>
<feature type="region of interest" description="Disordered" evidence="1">
    <location>
        <begin position="227"/>
        <end position="254"/>
    </location>
</feature>
<reference evidence="2 3" key="1">
    <citation type="journal article" date="2024" name="J Genomics">
        <title>Draft genome sequencing and assembly of Favolaschia claudopus CIRM-BRFM 2984 isolated from oak limbs.</title>
        <authorList>
            <person name="Navarro D."/>
            <person name="Drula E."/>
            <person name="Chaduli D."/>
            <person name="Cazenave R."/>
            <person name="Ahrendt S."/>
            <person name="Wang J."/>
            <person name="Lipzen A."/>
            <person name="Daum C."/>
            <person name="Barry K."/>
            <person name="Grigoriev I.V."/>
            <person name="Favel A."/>
            <person name="Rosso M.N."/>
            <person name="Martin F."/>
        </authorList>
    </citation>
    <scope>NUCLEOTIDE SEQUENCE [LARGE SCALE GENOMIC DNA]</scope>
    <source>
        <strain evidence="2 3">CIRM-BRFM 2984</strain>
    </source>
</reference>
<dbReference type="EMBL" id="JAWWNJ010000195">
    <property type="protein sequence ID" value="KAK6972048.1"/>
    <property type="molecule type" value="Genomic_DNA"/>
</dbReference>
<dbReference type="Proteomes" id="UP001362999">
    <property type="component" value="Unassembled WGS sequence"/>
</dbReference>